<proteinExistence type="predicted"/>
<feature type="compositionally biased region" description="Low complexity" evidence="2">
    <location>
        <begin position="269"/>
        <end position="282"/>
    </location>
</feature>
<dbReference type="GO" id="GO:0008270">
    <property type="term" value="F:zinc ion binding"/>
    <property type="evidence" value="ECO:0007669"/>
    <property type="project" value="UniProtKB-KW"/>
</dbReference>
<dbReference type="Gramene" id="TraesCS5B03G0603900.1">
    <property type="protein sequence ID" value="TraesCS5B03G0603900.1.CDS1"/>
    <property type="gene ID" value="TraesCS5B03G0603900"/>
</dbReference>
<reference evidence="4" key="1">
    <citation type="submission" date="2018-08" db="EMBL/GenBank/DDBJ databases">
        <authorList>
            <person name="Rossello M."/>
        </authorList>
    </citation>
    <scope>NUCLEOTIDE SEQUENCE [LARGE SCALE GENOMIC DNA]</scope>
    <source>
        <strain evidence="4">cv. Chinese Spring</strain>
    </source>
</reference>
<dbReference type="Gramene" id="TraesMAC5B03G02901060.1">
    <property type="protein sequence ID" value="TraesMAC5B03G02901060.1.CDS1"/>
    <property type="gene ID" value="TraesMAC5B03G02901060"/>
</dbReference>
<name>A0A3B6LN30_WHEAT</name>
<accession>A0A3B6LN30</accession>
<dbReference type="InterPro" id="IPR044291">
    <property type="entry name" value="GIS/GIS2/ZFP8"/>
</dbReference>
<evidence type="ECO:0000256" key="2">
    <source>
        <dbReference type="SAM" id="MobiDB-lite"/>
    </source>
</evidence>
<dbReference type="OrthoDB" id="9442240at2759"/>
<keyword evidence="1" id="KW-0479">Metal-binding</keyword>
<dbReference type="STRING" id="4565.A0A3B6LN30"/>
<protein>
    <recommendedName>
        <fullName evidence="3">C2H2-type domain-containing protein</fullName>
    </recommendedName>
</protein>
<feature type="region of interest" description="Disordered" evidence="2">
    <location>
        <begin position="1"/>
        <end position="57"/>
    </location>
</feature>
<dbReference type="GO" id="GO:0010090">
    <property type="term" value="P:trichome morphogenesis"/>
    <property type="evidence" value="ECO:0007669"/>
    <property type="project" value="InterPro"/>
</dbReference>
<dbReference type="Proteomes" id="UP000019116">
    <property type="component" value="Chromosome 5B"/>
</dbReference>
<dbReference type="InterPro" id="IPR036236">
    <property type="entry name" value="Znf_C2H2_sf"/>
</dbReference>
<dbReference type="PANTHER" id="PTHR46547">
    <property type="entry name" value="ZINC FINGER PROTEIN GIS"/>
    <property type="match status" value="1"/>
</dbReference>
<dbReference type="GeneID" id="123116248"/>
<dbReference type="RefSeq" id="XP_044393165.1">
    <property type="nucleotide sequence ID" value="XM_044537230.1"/>
</dbReference>
<dbReference type="PROSITE" id="PS00028">
    <property type="entry name" value="ZINC_FINGER_C2H2_1"/>
    <property type="match status" value="1"/>
</dbReference>
<keyword evidence="1" id="KW-0862">Zinc</keyword>
<gene>
    <name evidence="4" type="primary">LOC123116248</name>
</gene>
<feature type="compositionally biased region" description="Basic and acidic residues" evidence="2">
    <location>
        <begin position="283"/>
        <end position="293"/>
    </location>
</feature>
<dbReference type="PANTHER" id="PTHR46547:SF19">
    <property type="entry name" value="OS09G0445500 PROTEIN"/>
    <property type="match status" value="1"/>
</dbReference>
<sequence length="304" mass="31321">MAMSEQDGQHATNSLPGDAANGAVDIDSFSQLPFVRPKPPPAMEAGGSSPTSSIRLFGFDFPPDGAASSVTDGDAAAVSSTAPGQAAAAASASASASAGASGGSGGRKFECHYCCRNFPTSQALGGHQNAHKRERQHAKRAQFQSAMAMQGHYPAHAYPAFGSGYHHRFVAGPPHMGRYEPPPHYPSWSNHHHLAPTMPAAVPRYYGSGPGSVSQPINGSPVPASALWRVPGVSVATPAAPRQERPTPLTLAGRDDMAVAWERRGQAGSASSASSASSSSQHEAARHGGEAAENRANVSLDLTL</sequence>
<feature type="domain" description="C2H2-type" evidence="3">
    <location>
        <begin position="109"/>
        <end position="136"/>
    </location>
</feature>
<dbReference type="Gramene" id="TraesCS5B02G229800.1">
    <property type="protein sequence ID" value="TraesCS5B02G229800.1.cds1"/>
    <property type="gene ID" value="TraesCS5B02G229800"/>
</dbReference>
<dbReference type="GO" id="GO:0003700">
    <property type="term" value="F:DNA-binding transcription factor activity"/>
    <property type="evidence" value="ECO:0007669"/>
    <property type="project" value="InterPro"/>
</dbReference>
<keyword evidence="5" id="KW-1185">Reference proteome</keyword>
<organism evidence="4">
    <name type="scientific">Triticum aestivum</name>
    <name type="common">Wheat</name>
    <dbReference type="NCBI Taxonomy" id="4565"/>
    <lineage>
        <taxon>Eukaryota</taxon>
        <taxon>Viridiplantae</taxon>
        <taxon>Streptophyta</taxon>
        <taxon>Embryophyta</taxon>
        <taxon>Tracheophyta</taxon>
        <taxon>Spermatophyta</taxon>
        <taxon>Magnoliopsida</taxon>
        <taxon>Liliopsida</taxon>
        <taxon>Poales</taxon>
        <taxon>Poaceae</taxon>
        <taxon>BOP clade</taxon>
        <taxon>Pooideae</taxon>
        <taxon>Triticodae</taxon>
        <taxon>Triticeae</taxon>
        <taxon>Triticinae</taxon>
        <taxon>Triticum</taxon>
    </lineage>
</organism>
<dbReference type="GO" id="GO:0009739">
    <property type="term" value="P:response to gibberellin"/>
    <property type="evidence" value="ECO:0007669"/>
    <property type="project" value="InterPro"/>
</dbReference>
<evidence type="ECO:0000313" key="5">
    <source>
        <dbReference type="Proteomes" id="UP000019116"/>
    </source>
</evidence>
<dbReference type="Gramene" id="TraesNOR5B03G02928490.1">
    <property type="protein sequence ID" value="TraesNOR5B03G02928490.1.CDS1"/>
    <property type="gene ID" value="TraesNOR5B03G02928490"/>
</dbReference>
<evidence type="ECO:0000313" key="4">
    <source>
        <dbReference type="EnsemblPlants" id="TraesCS5B02G229800.1.cds1"/>
    </source>
</evidence>
<evidence type="ECO:0000259" key="3">
    <source>
        <dbReference type="PROSITE" id="PS50157"/>
    </source>
</evidence>
<dbReference type="PaxDb" id="4565-Traes_5BL_2F0E6C496.1"/>
<reference evidence="4" key="2">
    <citation type="submission" date="2018-10" db="UniProtKB">
        <authorList>
            <consortium name="EnsemblPlants"/>
        </authorList>
    </citation>
    <scope>IDENTIFICATION</scope>
</reference>
<dbReference type="EnsemblPlants" id="TraesCS5B02G229800.1">
    <property type="protein sequence ID" value="TraesCS5B02G229800.1.cds1"/>
    <property type="gene ID" value="TraesCS5B02G229800"/>
</dbReference>
<feature type="region of interest" description="Disordered" evidence="2">
    <location>
        <begin position="263"/>
        <end position="304"/>
    </location>
</feature>
<dbReference type="PROSITE" id="PS50157">
    <property type="entry name" value="ZINC_FINGER_C2H2_2"/>
    <property type="match status" value="1"/>
</dbReference>
<dbReference type="AlphaFoldDB" id="A0A3B6LN30"/>
<dbReference type="InterPro" id="IPR013087">
    <property type="entry name" value="Znf_C2H2_type"/>
</dbReference>
<dbReference type="SUPFAM" id="SSF57667">
    <property type="entry name" value="beta-beta-alpha zinc fingers"/>
    <property type="match status" value="1"/>
</dbReference>
<dbReference type="OMA" id="AMAMHAH"/>
<evidence type="ECO:0000256" key="1">
    <source>
        <dbReference type="PROSITE-ProRule" id="PRU00042"/>
    </source>
</evidence>
<keyword evidence="1" id="KW-0863">Zinc-finger</keyword>
<dbReference type="KEGG" id="taes:123116248"/>
<dbReference type="Gene3D" id="3.30.160.60">
    <property type="entry name" value="Classic Zinc Finger"/>
    <property type="match status" value="1"/>
</dbReference>